<sequence length="122" mass="13931">MEWRPLTVNSYPLEFVLKFLRFELPPTSNTFFDTSSLAAAFLGFVAGVLASRLCLIPPAKEPSRCLVPPLTHLRTARVIVISIFGLTTRKYLYFIWRKTVLRAHSGSKLDLHVPIQWRSTRA</sequence>
<evidence type="ECO:0000313" key="3">
    <source>
        <dbReference type="Proteomes" id="UP000027222"/>
    </source>
</evidence>
<evidence type="ECO:0000313" key="2">
    <source>
        <dbReference type="EMBL" id="KDR69439.1"/>
    </source>
</evidence>
<gene>
    <name evidence="2" type="ORF">GALMADRAFT_920863</name>
</gene>
<keyword evidence="1" id="KW-0472">Membrane</keyword>
<keyword evidence="1" id="KW-1133">Transmembrane helix</keyword>
<feature type="transmembrane region" description="Helical" evidence="1">
    <location>
        <begin position="36"/>
        <end position="55"/>
    </location>
</feature>
<reference evidence="3" key="1">
    <citation type="journal article" date="2014" name="Proc. Natl. Acad. Sci. U.S.A.">
        <title>Extensive sampling of basidiomycete genomes demonstrates inadequacy of the white-rot/brown-rot paradigm for wood decay fungi.</title>
        <authorList>
            <person name="Riley R."/>
            <person name="Salamov A.A."/>
            <person name="Brown D.W."/>
            <person name="Nagy L.G."/>
            <person name="Floudas D."/>
            <person name="Held B.W."/>
            <person name="Levasseur A."/>
            <person name="Lombard V."/>
            <person name="Morin E."/>
            <person name="Otillar R."/>
            <person name="Lindquist E.A."/>
            <person name="Sun H."/>
            <person name="LaButti K.M."/>
            <person name="Schmutz J."/>
            <person name="Jabbour D."/>
            <person name="Luo H."/>
            <person name="Baker S.E."/>
            <person name="Pisabarro A.G."/>
            <person name="Walton J.D."/>
            <person name="Blanchette R.A."/>
            <person name="Henrissat B."/>
            <person name="Martin F."/>
            <person name="Cullen D."/>
            <person name="Hibbett D.S."/>
            <person name="Grigoriev I.V."/>
        </authorList>
    </citation>
    <scope>NUCLEOTIDE SEQUENCE [LARGE SCALE GENOMIC DNA]</scope>
    <source>
        <strain evidence="3">CBS 339.88</strain>
    </source>
</reference>
<keyword evidence="3" id="KW-1185">Reference proteome</keyword>
<evidence type="ECO:0000256" key="1">
    <source>
        <dbReference type="SAM" id="Phobius"/>
    </source>
</evidence>
<keyword evidence="1" id="KW-0812">Transmembrane</keyword>
<dbReference type="Proteomes" id="UP000027222">
    <property type="component" value="Unassembled WGS sequence"/>
</dbReference>
<dbReference type="AlphaFoldDB" id="A0A067SP58"/>
<accession>A0A067SP58</accession>
<organism evidence="2 3">
    <name type="scientific">Galerina marginata (strain CBS 339.88)</name>
    <dbReference type="NCBI Taxonomy" id="685588"/>
    <lineage>
        <taxon>Eukaryota</taxon>
        <taxon>Fungi</taxon>
        <taxon>Dikarya</taxon>
        <taxon>Basidiomycota</taxon>
        <taxon>Agaricomycotina</taxon>
        <taxon>Agaricomycetes</taxon>
        <taxon>Agaricomycetidae</taxon>
        <taxon>Agaricales</taxon>
        <taxon>Agaricineae</taxon>
        <taxon>Strophariaceae</taxon>
        <taxon>Galerina</taxon>
    </lineage>
</organism>
<dbReference type="EMBL" id="KL142402">
    <property type="protein sequence ID" value="KDR69439.1"/>
    <property type="molecule type" value="Genomic_DNA"/>
</dbReference>
<name>A0A067SP58_GALM3</name>
<protein>
    <submittedName>
        <fullName evidence="2">Uncharacterized protein</fullName>
    </submittedName>
</protein>
<proteinExistence type="predicted"/>
<dbReference type="HOGENOM" id="CLU_2026910_0_0_1"/>